<reference evidence="6 7" key="1">
    <citation type="submission" date="2019-02" db="EMBL/GenBank/DDBJ databases">
        <title>Sequencing the genomes of 1000 actinobacteria strains.</title>
        <authorList>
            <person name="Klenk H.-P."/>
        </authorList>
    </citation>
    <scope>NUCLEOTIDE SEQUENCE [LARGE SCALE GENOMIC DNA]</scope>
    <source>
        <strain evidence="6 7">DSM 45779</strain>
    </source>
</reference>
<comment type="caution">
    <text evidence="6">The sequence shown here is derived from an EMBL/GenBank/DDBJ whole genome shotgun (WGS) entry which is preliminary data.</text>
</comment>
<dbReference type="EMBL" id="SHKL01000001">
    <property type="protein sequence ID" value="RZT83685.1"/>
    <property type="molecule type" value="Genomic_DNA"/>
</dbReference>
<dbReference type="GO" id="GO:0003700">
    <property type="term" value="F:DNA-binding transcription factor activity"/>
    <property type="evidence" value="ECO:0007669"/>
    <property type="project" value="TreeGrafter"/>
</dbReference>
<feature type="domain" description="HTH tetR-type" evidence="5">
    <location>
        <begin position="216"/>
        <end position="276"/>
    </location>
</feature>
<dbReference type="PRINTS" id="PR00455">
    <property type="entry name" value="HTHTETR"/>
</dbReference>
<name>A0A4Q7UPZ3_PSEST</name>
<dbReference type="GO" id="GO:0045892">
    <property type="term" value="P:negative regulation of DNA-templated transcription"/>
    <property type="evidence" value="ECO:0007669"/>
    <property type="project" value="UniProtKB-ARBA"/>
</dbReference>
<keyword evidence="2 4" id="KW-0238">DNA-binding</keyword>
<dbReference type="PANTHER" id="PTHR30055">
    <property type="entry name" value="HTH-TYPE TRANSCRIPTIONAL REGULATOR RUTR"/>
    <property type="match status" value="1"/>
</dbReference>
<dbReference type="Gene3D" id="1.10.10.60">
    <property type="entry name" value="Homeodomain-like"/>
    <property type="match status" value="2"/>
</dbReference>
<dbReference type="AlphaFoldDB" id="A0A4Q7UPZ3"/>
<feature type="domain" description="HTH tetR-type" evidence="5">
    <location>
        <begin position="10"/>
        <end position="70"/>
    </location>
</feature>
<evidence type="ECO:0000256" key="4">
    <source>
        <dbReference type="PROSITE-ProRule" id="PRU00335"/>
    </source>
</evidence>
<dbReference type="SUPFAM" id="SSF46689">
    <property type="entry name" value="Homeodomain-like"/>
    <property type="match status" value="2"/>
</dbReference>
<dbReference type="InterPro" id="IPR023772">
    <property type="entry name" value="DNA-bd_HTH_TetR-type_CS"/>
</dbReference>
<proteinExistence type="predicted"/>
<evidence type="ECO:0000256" key="2">
    <source>
        <dbReference type="ARBA" id="ARBA00023125"/>
    </source>
</evidence>
<evidence type="ECO:0000256" key="1">
    <source>
        <dbReference type="ARBA" id="ARBA00023015"/>
    </source>
</evidence>
<accession>A0A4Q7UPZ3</accession>
<evidence type="ECO:0000256" key="3">
    <source>
        <dbReference type="ARBA" id="ARBA00023163"/>
    </source>
</evidence>
<evidence type="ECO:0000259" key="5">
    <source>
        <dbReference type="PROSITE" id="PS50977"/>
    </source>
</evidence>
<feature type="DNA-binding region" description="H-T-H motif" evidence="4">
    <location>
        <begin position="239"/>
        <end position="258"/>
    </location>
</feature>
<keyword evidence="1" id="KW-0805">Transcription regulation</keyword>
<dbReference type="Pfam" id="PF00440">
    <property type="entry name" value="TetR_N"/>
    <property type="match status" value="2"/>
</dbReference>
<evidence type="ECO:0000313" key="7">
    <source>
        <dbReference type="Proteomes" id="UP000291591"/>
    </source>
</evidence>
<dbReference type="InterPro" id="IPR009057">
    <property type="entry name" value="Homeodomain-like_sf"/>
</dbReference>
<sequence length="399" mass="43152">MGDPVRGAVLDRRQEILSGAAEVFSEFGYHRARMSQIAGSSGITGPALYRHFPGKEALLAAVIEAGTDVVDDLLQKAVTDGGDAAGLLDRTICGLSRAAVEYHYFGIILQRDARHLPEPDRSRSAARWTGLVDEFATRIGAVRTDLSHDDAEFLGRAMLAVAASPSTYRVRGVTDARRRRVLTGMLTSVVNADVGRPAPDAVRRRPPDIAALADRASRREAIIGVSNRLFRRRGFHGVSIEDIADAAGVTGPTVYSYFDSKADLLATSCHRGAAWLELEVENVLACADDPSGRLDGVLRSLAGFAIRHGDTMAMLVREVPNLPPDGVRIARRDRVDYTAEVVRLVRAERPGLDEPTARILARGSIAVVNELACAGRYGSRPDLEQELGDLALRTVRAEI</sequence>
<gene>
    <name evidence="6" type="ORF">EV383_0497</name>
</gene>
<dbReference type="InterPro" id="IPR050109">
    <property type="entry name" value="HTH-type_TetR-like_transc_reg"/>
</dbReference>
<dbReference type="RefSeq" id="WP_130288403.1">
    <property type="nucleotide sequence ID" value="NZ_SHKL01000001.1"/>
</dbReference>
<dbReference type="InterPro" id="IPR001647">
    <property type="entry name" value="HTH_TetR"/>
</dbReference>
<dbReference type="FunFam" id="1.10.10.60:FF:000141">
    <property type="entry name" value="TetR family transcriptional regulator"/>
    <property type="match status" value="1"/>
</dbReference>
<organism evidence="6 7">
    <name type="scientific">Pseudonocardia sediminis</name>
    <dbReference type="NCBI Taxonomy" id="1397368"/>
    <lineage>
        <taxon>Bacteria</taxon>
        <taxon>Bacillati</taxon>
        <taxon>Actinomycetota</taxon>
        <taxon>Actinomycetes</taxon>
        <taxon>Pseudonocardiales</taxon>
        <taxon>Pseudonocardiaceae</taxon>
        <taxon>Pseudonocardia</taxon>
    </lineage>
</organism>
<dbReference type="Proteomes" id="UP000291591">
    <property type="component" value="Unassembled WGS sequence"/>
</dbReference>
<dbReference type="PANTHER" id="PTHR30055:SF234">
    <property type="entry name" value="HTH-TYPE TRANSCRIPTIONAL REGULATOR BETI"/>
    <property type="match status" value="1"/>
</dbReference>
<dbReference type="Gene3D" id="1.10.357.10">
    <property type="entry name" value="Tetracycline Repressor, domain 2"/>
    <property type="match status" value="2"/>
</dbReference>
<dbReference type="GO" id="GO:0000976">
    <property type="term" value="F:transcription cis-regulatory region binding"/>
    <property type="evidence" value="ECO:0007669"/>
    <property type="project" value="TreeGrafter"/>
</dbReference>
<evidence type="ECO:0000313" key="6">
    <source>
        <dbReference type="EMBL" id="RZT83685.1"/>
    </source>
</evidence>
<keyword evidence="3" id="KW-0804">Transcription</keyword>
<dbReference type="PROSITE" id="PS50977">
    <property type="entry name" value="HTH_TETR_2"/>
    <property type="match status" value="2"/>
</dbReference>
<feature type="DNA-binding region" description="H-T-H motif" evidence="4">
    <location>
        <begin position="33"/>
        <end position="52"/>
    </location>
</feature>
<keyword evidence="7" id="KW-1185">Reference proteome</keyword>
<protein>
    <submittedName>
        <fullName evidence="6">TetR family transcriptional regulator</fullName>
    </submittedName>
</protein>
<dbReference type="PROSITE" id="PS01081">
    <property type="entry name" value="HTH_TETR_1"/>
    <property type="match status" value="1"/>
</dbReference>
<dbReference type="OrthoDB" id="4456617at2"/>